<feature type="domain" description="Transglycosylase SLT" evidence="2">
    <location>
        <begin position="164"/>
        <end position="286"/>
    </location>
</feature>
<dbReference type="Pfam" id="PF10824">
    <property type="entry name" value="T7SS_ESX_EspC"/>
    <property type="match status" value="1"/>
</dbReference>
<dbReference type="AlphaFoldDB" id="A0A1A0QUQ2"/>
<dbReference type="SUPFAM" id="SSF53955">
    <property type="entry name" value="Lysozyme-like"/>
    <property type="match status" value="1"/>
</dbReference>
<dbReference type="EMBL" id="LZSO01000036">
    <property type="protein sequence ID" value="OBB25648.1"/>
    <property type="molecule type" value="Genomic_DNA"/>
</dbReference>
<dbReference type="InterPro" id="IPR008258">
    <property type="entry name" value="Transglycosylase_SLT_dom_1"/>
</dbReference>
<evidence type="ECO:0000256" key="1">
    <source>
        <dbReference type="SAM" id="MobiDB-lite"/>
    </source>
</evidence>
<protein>
    <recommendedName>
        <fullName evidence="2">Transglycosylase SLT domain-containing protein</fullName>
    </recommendedName>
</protein>
<evidence type="ECO:0000313" key="3">
    <source>
        <dbReference type="EMBL" id="OBB25648.1"/>
    </source>
</evidence>
<dbReference type="InterPro" id="IPR023346">
    <property type="entry name" value="Lysozyme-like_dom_sf"/>
</dbReference>
<dbReference type="Gene3D" id="1.10.530.10">
    <property type="match status" value="1"/>
</dbReference>
<dbReference type="Gene3D" id="1.10.287.1060">
    <property type="entry name" value="ESAT-6-like"/>
    <property type="match status" value="1"/>
</dbReference>
<reference evidence="4" key="1">
    <citation type="submission" date="2016-06" db="EMBL/GenBank/DDBJ databases">
        <authorList>
            <person name="Sutton G."/>
            <person name="Brinkac L."/>
            <person name="Sanka R."/>
            <person name="Adams M."/>
            <person name="Lau E."/>
            <person name="Mehaffy C."/>
            <person name="Tameris M."/>
            <person name="Hatherill M."/>
            <person name="Hanekom W."/>
            <person name="Mahomed H."/>
            <person name="Mcshane H."/>
        </authorList>
    </citation>
    <scope>NUCLEOTIDE SEQUENCE [LARGE SCALE GENOMIC DNA]</scope>
    <source>
        <strain evidence="4">852002-51209_SCH5440388</strain>
    </source>
</reference>
<feature type="region of interest" description="Disordered" evidence="1">
    <location>
        <begin position="100"/>
        <end position="135"/>
    </location>
</feature>
<dbReference type="Pfam" id="PF01464">
    <property type="entry name" value="SLT"/>
    <property type="match status" value="1"/>
</dbReference>
<feature type="compositionally biased region" description="Basic and acidic residues" evidence="1">
    <location>
        <begin position="122"/>
        <end position="135"/>
    </location>
</feature>
<organism evidence="3 4">
    <name type="scientific">Mycolicibacterium peregrinum</name>
    <name type="common">Mycobacterium peregrinum</name>
    <dbReference type="NCBI Taxonomy" id="43304"/>
    <lineage>
        <taxon>Bacteria</taxon>
        <taxon>Bacillati</taxon>
        <taxon>Actinomycetota</taxon>
        <taxon>Actinomycetes</taxon>
        <taxon>Mycobacteriales</taxon>
        <taxon>Mycobacteriaceae</taxon>
        <taxon>Mycolicibacterium</taxon>
    </lineage>
</organism>
<proteinExistence type="predicted"/>
<feature type="region of interest" description="Disordered" evidence="1">
    <location>
        <begin position="188"/>
        <end position="235"/>
    </location>
</feature>
<dbReference type="Proteomes" id="UP000093902">
    <property type="component" value="Unassembled WGS sequence"/>
</dbReference>
<feature type="compositionally biased region" description="Basic and acidic residues" evidence="1">
    <location>
        <begin position="100"/>
        <end position="114"/>
    </location>
</feature>
<dbReference type="GO" id="GO:0009306">
    <property type="term" value="P:protein secretion"/>
    <property type="evidence" value="ECO:0007669"/>
    <property type="project" value="InterPro"/>
</dbReference>
<comment type="caution">
    <text evidence="3">The sequence shown here is derived from an EMBL/GenBank/DDBJ whole genome shotgun (WGS) entry which is preliminary data.</text>
</comment>
<sequence>MTAQLRVEPAALKAVGSTIADIGTSLSGSDVGKALASLAGVARGFRSGEAGAQIGSAIDTASKKVSAAFVDYADNLKAAAEKYEKTDQSLAQKIKDKLKDLEGKDDGGDGKSPDKPQTPDATNDRDIDLSKLTPEQKELIKNFQLPESAVPPQFRDNIPEYRKNILEAAVKNGIPPEVLAAQIEQESGWNPDIQNSEGRDSWGLSQSEPGAWAQTPTGQAHPLTDTNRGTASDPRRNIAYAINAQAEYDRWCSEHGEPLYPNDPLRSMLDGYNGGIGNPQAAENQGYYQGIVERLHKYQIDPSVGVPKLGTPST</sequence>
<dbReference type="RefSeq" id="WP_064935435.1">
    <property type="nucleotide sequence ID" value="NZ_LZSO01000036.1"/>
</dbReference>
<accession>A0A1A0QUQ2</accession>
<feature type="compositionally biased region" description="Polar residues" evidence="1">
    <location>
        <begin position="203"/>
        <end position="230"/>
    </location>
</feature>
<evidence type="ECO:0000313" key="4">
    <source>
        <dbReference type="Proteomes" id="UP000093902"/>
    </source>
</evidence>
<name>A0A1A0QUQ2_MYCPR</name>
<gene>
    <name evidence="3" type="ORF">A5792_28305</name>
</gene>
<evidence type="ECO:0000259" key="2">
    <source>
        <dbReference type="Pfam" id="PF01464"/>
    </source>
</evidence>
<dbReference type="InterPro" id="IPR022536">
    <property type="entry name" value="EspC"/>
</dbReference>